<feature type="domain" description="G-patch" evidence="2">
    <location>
        <begin position="357"/>
        <end position="380"/>
    </location>
</feature>
<feature type="region of interest" description="Disordered" evidence="1">
    <location>
        <begin position="94"/>
        <end position="122"/>
    </location>
</feature>
<feature type="compositionally biased region" description="Low complexity" evidence="1">
    <location>
        <begin position="223"/>
        <end position="236"/>
    </location>
</feature>
<feature type="compositionally biased region" description="Low complexity" evidence="1">
    <location>
        <begin position="245"/>
        <end position="258"/>
    </location>
</feature>
<feature type="compositionally biased region" description="Basic residues" evidence="1">
    <location>
        <begin position="334"/>
        <end position="349"/>
    </location>
</feature>
<evidence type="ECO:0000259" key="2">
    <source>
        <dbReference type="PROSITE" id="PS50174"/>
    </source>
</evidence>
<evidence type="ECO:0000313" key="4">
    <source>
        <dbReference type="Proteomes" id="UP000239563"/>
    </source>
</evidence>
<feature type="region of interest" description="Disordered" evidence="1">
    <location>
        <begin position="1"/>
        <end position="74"/>
    </location>
</feature>
<dbReference type="EMBL" id="LT795056">
    <property type="protein sequence ID" value="SJX61615.1"/>
    <property type="molecule type" value="Genomic_DNA"/>
</dbReference>
<proteinExistence type="predicted"/>
<feature type="compositionally biased region" description="Low complexity" evidence="1">
    <location>
        <begin position="292"/>
        <end position="302"/>
    </location>
</feature>
<dbReference type="AlphaFoldDB" id="A0A2N8U989"/>
<name>A0A2N8U989_9BASI</name>
<reference evidence="3 4" key="1">
    <citation type="submission" date="2017-02" db="EMBL/GenBank/DDBJ databases">
        <authorList>
            <person name="Peterson S.W."/>
        </authorList>
    </citation>
    <scope>NUCLEOTIDE SEQUENCE [LARGE SCALE GENOMIC DNA]</scope>
    <source>
        <strain evidence="3 4">SRS1_H2-8</strain>
    </source>
</reference>
<feature type="compositionally biased region" description="Low complexity" evidence="1">
    <location>
        <begin position="617"/>
        <end position="640"/>
    </location>
</feature>
<feature type="compositionally biased region" description="Polar residues" evidence="1">
    <location>
        <begin position="96"/>
        <end position="122"/>
    </location>
</feature>
<feature type="region of interest" description="Disordered" evidence="1">
    <location>
        <begin position="292"/>
        <end position="349"/>
    </location>
</feature>
<dbReference type="Pfam" id="PF01585">
    <property type="entry name" value="G-patch"/>
    <property type="match status" value="1"/>
</dbReference>
<dbReference type="GO" id="GO:0003676">
    <property type="term" value="F:nucleic acid binding"/>
    <property type="evidence" value="ECO:0007669"/>
    <property type="project" value="InterPro"/>
</dbReference>
<evidence type="ECO:0000256" key="1">
    <source>
        <dbReference type="SAM" id="MobiDB-lite"/>
    </source>
</evidence>
<feature type="region of interest" description="Disordered" evidence="1">
    <location>
        <begin position="157"/>
        <end position="205"/>
    </location>
</feature>
<dbReference type="SMART" id="SM00443">
    <property type="entry name" value="G_patch"/>
    <property type="match status" value="1"/>
</dbReference>
<feature type="compositionally biased region" description="Pro residues" evidence="1">
    <location>
        <begin position="303"/>
        <end position="312"/>
    </location>
</feature>
<feature type="compositionally biased region" description="Basic and acidic residues" evidence="1">
    <location>
        <begin position="18"/>
        <end position="35"/>
    </location>
</feature>
<sequence>MALDAVHIRARSLSPDGNDDRDAGWQHQPRSEVEPPAHNAARWPARPSRPGLGSSSTSSHTETENDASWHSLRAGESLATKALRMRDRFVRATHLSDPSLSSRNESSTSQADSPTQATIEPTQASISQAAVSVEQTGAPRATLAQLYSQLAQDMTLSVPQRKPEPVAISNPLSHLDSPDSGPSHRNAEQERHHVHHHRHQLDARHKSEWFISRALTKMRRSQHASSSRTSTSADATGRVDPVDNSQDSSQASSQVKSSRCPRCGETLPPHATLEYMARHRQSIGHRLGLNAPVSSASASEAPSPEPSQPPTPATRSRSSSPTPPASLLNAPVRPLRRHSDKLPRRLSRAPRWKKISRDNVGHSLLSRMGWKEGMGLGVQEWKWQQLCHDKEKRQRSGAVKALLQRRLSRSAAVNDHSSASGTGIFEHDLQQAETTAASEESEWLQLLLAQQITGPSPASSVQTAFPFEHGDQTLEQQREAAQLWLSNLPEPDAEWFQSLSLKEQDSLQQALLSGQITLQDIQEALWSHLEATASNTAPANATTAGVDDDPMQSNALLYPVEVELRSDRSGIGVKRPIANAESSDLQRRRSRTAEGSVEIRRQLLTDASEGSVKKLRPSSTSRSFKSPSRSRSRSGTGSTDLTRRQREQAHQREKRDWLELRASLS</sequence>
<dbReference type="Proteomes" id="UP000239563">
    <property type="component" value="Chromosome III"/>
</dbReference>
<dbReference type="InterPro" id="IPR000467">
    <property type="entry name" value="G_patch_dom"/>
</dbReference>
<dbReference type="PANTHER" id="PTHR20923">
    <property type="entry name" value="BAT4 PROTEIN-RELATED"/>
    <property type="match status" value="1"/>
</dbReference>
<feature type="compositionally biased region" description="Basic and acidic residues" evidence="1">
    <location>
        <begin position="641"/>
        <end position="659"/>
    </location>
</feature>
<dbReference type="PROSITE" id="PS50174">
    <property type="entry name" value="G_PATCH"/>
    <property type="match status" value="1"/>
</dbReference>
<feature type="region of interest" description="Disordered" evidence="1">
    <location>
        <begin position="218"/>
        <end position="265"/>
    </location>
</feature>
<gene>
    <name evidence="3" type="ORF">SRS1_12600</name>
</gene>
<accession>A0A2N8U989</accession>
<protein>
    <recommendedName>
        <fullName evidence="2">G-patch domain-containing protein</fullName>
    </recommendedName>
</protein>
<feature type="region of interest" description="Disordered" evidence="1">
    <location>
        <begin position="575"/>
        <end position="665"/>
    </location>
</feature>
<organism evidence="3 4">
    <name type="scientific">Sporisorium reilianum f. sp. reilianum</name>
    <dbReference type="NCBI Taxonomy" id="72559"/>
    <lineage>
        <taxon>Eukaryota</taxon>
        <taxon>Fungi</taxon>
        <taxon>Dikarya</taxon>
        <taxon>Basidiomycota</taxon>
        <taxon>Ustilaginomycotina</taxon>
        <taxon>Ustilaginomycetes</taxon>
        <taxon>Ustilaginales</taxon>
        <taxon>Ustilaginaceae</taxon>
        <taxon>Sporisorium</taxon>
    </lineage>
</organism>
<evidence type="ECO:0000313" key="3">
    <source>
        <dbReference type="EMBL" id="SJX61615.1"/>
    </source>
</evidence>
<dbReference type="InterPro" id="IPR039146">
    <property type="entry name" value="GPANK1"/>
</dbReference>
<dbReference type="PANTHER" id="PTHR20923:SF1">
    <property type="entry name" value="G PATCH DOMAIN AND ANKYRIN REPEAT-CONTAINING PROTEIN 1"/>
    <property type="match status" value="1"/>
</dbReference>